<feature type="signal peptide" evidence="1">
    <location>
        <begin position="1"/>
        <end position="19"/>
    </location>
</feature>
<dbReference type="SMART" id="SM00327">
    <property type="entry name" value="VWA"/>
    <property type="match status" value="1"/>
</dbReference>
<dbReference type="SUPFAM" id="SSF57625">
    <property type="entry name" value="Invertebrate chitin-binding proteins"/>
    <property type="match status" value="1"/>
</dbReference>
<name>A0A6J8BW92_MYTCO</name>
<dbReference type="Pfam" id="PF00092">
    <property type="entry name" value="VWA"/>
    <property type="match status" value="1"/>
</dbReference>
<dbReference type="SUPFAM" id="SSF53300">
    <property type="entry name" value="vWA-like"/>
    <property type="match status" value="1"/>
</dbReference>
<dbReference type="Gene3D" id="3.40.50.410">
    <property type="entry name" value="von Willebrand factor, type A domain"/>
    <property type="match status" value="1"/>
</dbReference>
<dbReference type="PANTHER" id="PTHR24020:SF20">
    <property type="entry name" value="PH DOMAIN-CONTAINING PROTEIN"/>
    <property type="match status" value="1"/>
</dbReference>
<dbReference type="Gene3D" id="2.170.140.10">
    <property type="entry name" value="Chitin binding domain"/>
    <property type="match status" value="1"/>
</dbReference>
<dbReference type="PRINTS" id="PR00453">
    <property type="entry name" value="VWFADOMAIN"/>
</dbReference>
<organism evidence="3 4">
    <name type="scientific">Mytilus coruscus</name>
    <name type="common">Sea mussel</name>
    <dbReference type="NCBI Taxonomy" id="42192"/>
    <lineage>
        <taxon>Eukaryota</taxon>
        <taxon>Metazoa</taxon>
        <taxon>Spiralia</taxon>
        <taxon>Lophotrochozoa</taxon>
        <taxon>Mollusca</taxon>
        <taxon>Bivalvia</taxon>
        <taxon>Autobranchia</taxon>
        <taxon>Pteriomorphia</taxon>
        <taxon>Mytilida</taxon>
        <taxon>Mytiloidea</taxon>
        <taxon>Mytilidae</taxon>
        <taxon>Mytilinae</taxon>
        <taxon>Mytilus</taxon>
    </lineage>
</organism>
<dbReference type="OrthoDB" id="6020543at2759"/>
<dbReference type="PROSITE" id="PS50234">
    <property type="entry name" value="VWFA"/>
    <property type="match status" value="1"/>
</dbReference>
<keyword evidence="1" id="KW-0732">Signal</keyword>
<accession>A0A6J8BW92</accession>
<dbReference type="InterPro" id="IPR002035">
    <property type="entry name" value="VWF_A"/>
</dbReference>
<evidence type="ECO:0000313" key="3">
    <source>
        <dbReference type="EMBL" id="CAC5386969.1"/>
    </source>
</evidence>
<dbReference type="AlphaFoldDB" id="A0A6J8BW92"/>
<dbReference type="EMBL" id="CACVKT020003954">
    <property type="protein sequence ID" value="CAC5386969.1"/>
    <property type="molecule type" value="Genomic_DNA"/>
</dbReference>
<dbReference type="Proteomes" id="UP000507470">
    <property type="component" value="Unassembled WGS sequence"/>
</dbReference>
<dbReference type="PANTHER" id="PTHR24020">
    <property type="entry name" value="COLLAGEN ALPHA"/>
    <property type="match status" value="1"/>
</dbReference>
<reference evidence="3 4" key="1">
    <citation type="submission" date="2020-06" db="EMBL/GenBank/DDBJ databases">
        <authorList>
            <person name="Li R."/>
            <person name="Bekaert M."/>
        </authorList>
    </citation>
    <scope>NUCLEOTIDE SEQUENCE [LARGE SCALE GENOMIC DNA]</scope>
    <source>
        <strain evidence="4">wild</strain>
    </source>
</reference>
<proteinExistence type="predicted"/>
<keyword evidence="4" id="KW-1185">Reference proteome</keyword>
<feature type="chain" id="PRO_5026990711" description="VWFA domain-containing protein" evidence="1">
    <location>
        <begin position="20"/>
        <end position="609"/>
    </location>
</feature>
<protein>
    <recommendedName>
        <fullName evidence="2">VWFA domain-containing protein</fullName>
    </recommendedName>
</protein>
<dbReference type="GO" id="GO:0008061">
    <property type="term" value="F:chitin binding"/>
    <property type="evidence" value="ECO:0007669"/>
    <property type="project" value="InterPro"/>
</dbReference>
<sequence length="609" mass="68329">MDRTMIVLVVPFLLRLASAAPIDLSCNVPVDLVFVLDGSDSLKESEFSASKQFVLEVIQSLTLGKQNVQVGVLVYSTFVGGTIDLGAFNTFNILKIFINNLQQPRQGTATDLAIISMQNMFNKASVIQPDRQNVQKIGIILTDGRSTSPNATINAAKAAKNAGIQLYAIGYGTDVFIYELKQIASDSQKTLILTNSMTDQAFLQEFEDKLRPRVCEAVTITTEQVTTPVLPTLPSTEKLVPDKYCPYCMKDVNYGYKPYPGDCTKYYDVRPDENGDAIQDVKKCPFGTFWDSTYLTCQYTWMVNCVYECYRYPYQPDQSKYYEENHGINITRSCAPGTWFDQKTCSCSIASGLNSGNIQAAVHFPVFDDLRRETTVGEGTRAYIKQKETNEMFLTFGNQRDKSIEIWNSLNNELLEQRAVLLNGKEFFNVWQANRRPLLKSAFVNELHGDSFNLWAPKMFSRKRNGRRLRIIPRNPNNERMWQRSRALLHNSGITDSSSNGILAGFLNVVLNGQTAAFSGNSMLNIWRFSNVELKSRLVIEFQFKTSGSGIQSEALVSNCIGSNLEEASLLIVANRGSNTVLFRTVTDKETAEISAPYIVGVQVQKYNT</sequence>
<dbReference type="InterPro" id="IPR050525">
    <property type="entry name" value="ECM_Assembly_Org"/>
</dbReference>
<dbReference type="InterPro" id="IPR036508">
    <property type="entry name" value="Chitin-bd_dom_sf"/>
</dbReference>
<evidence type="ECO:0000259" key="2">
    <source>
        <dbReference type="PROSITE" id="PS50234"/>
    </source>
</evidence>
<dbReference type="InterPro" id="IPR036465">
    <property type="entry name" value="vWFA_dom_sf"/>
</dbReference>
<gene>
    <name evidence="3" type="ORF">MCOR_22353</name>
</gene>
<evidence type="ECO:0000313" key="4">
    <source>
        <dbReference type="Proteomes" id="UP000507470"/>
    </source>
</evidence>
<evidence type="ECO:0000256" key="1">
    <source>
        <dbReference type="SAM" id="SignalP"/>
    </source>
</evidence>
<feature type="domain" description="VWFA" evidence="2">
    <location>
        <begin position="31"/>
        <end position="210"/>
    </location>
</feature>